<evidence type="ECO:0000313" key="9">
    <source>
        <dbReference type="EMBL" id="KAB5593975.1"/>
    </source>
</evidence>
<comment type="catalytic activity">
    <reaction evidence="5">
        <text>a 5'-end NAD(+)-phospho-ribonucleoside in mRNA + H2O = a 5'-end phospho-ribonucleoside in mRNA + NAD(+) + H(+)</text>
        <dbReference type="Rhea" id="RHEA:60880"/>
        <dbReference type="Rhea" id="RHEA-COMP:15692"/>
        <dbReference type="Rhea" id="RHEA-COMP:15698"/>
        <dbReference type="ChEBI" id="CHEBI:15377"/>
        <dbReference type="ChEBI" id="CHEBI:15378"/>
        <dbReference type="ChEBI" id="CHEBI:57540"/>
        <dbReference type="ChEBI" id="CHEBI:138282"/>
        <dbReference type="ChEBI" id="CHEBI:144029"/>
    </reaction>
    <physiologicalReaction direction="left-to-right" evidence="5">
        <dbReference type="Rhea" id="RHEA:60881"/>
    </physiologicalReaction>
</comment>
<comment type="catalytic activity">
    <reaction evidence="3">
        <text>a 5'-end (N(7)-methyl 5'-triphosphoguanosine)-ribonucleoside-ribonucleotide in mRNA + H2O = a (N(7)-methyl 5'-triphosphoguanosine)-nucleoside + a 5'-end phospho-ribonucleoside in mRNA + H(+)</text>
        <dbReference type="Rhea" id="RHEA:66928"/>
        <dbReference type="Rhea" id="RHEA-COMP:15692"/>
        <dbReference type="Rhea" id="RHEA-COMP:17313"/>
        <dbReference type="ChEBI" id="CHEBI:15377"/>
        <dbReference type="ChEBI" id="CHEBI:15378"/>
        <dbReference type="ChEBI" id="CHEBI:138282"/>
        <dbReference type="ChEBI" id="CHEBI:172876"/>
        <dbReference type="ChEBI" id="CHEBI:172877"/>
    </reaction>
    <physiologicalReaction direction="left-to-right" evidence="3">
        <dbReference type="Rhea" id="RHEA:66929"/>
    </physiologicalReaction>
</comment>
<comment type="subcellular location">
    <subcellularLocation>
        <location evidence="6">Nucleus</location>
    </subcellularLocation>
</comment>
<comment type="caution">
    <text evidence="9">The sequence shown here is derived from an EMBL/GenBank/DDBJ whole genome shotgun (WGS) entry which is preliminary data.</text>
</comment>
<dbReference type="EMBL" id="SSOP01000027">
    <property type="protein sequence ID" value="KAB5593975.1"/>
    <property type="molecule type" value="Genomic_DNA"/>
</dbReference>
<evidence type="ECO:0000259" key="8">
    <source>
        <dbReference type="Pfam" id="PF08652"/>
    </source>
</evidence>
<feature type="region of interest" description="Disordered" evidence="7">
    <location>
        <begin position="350"/>
        <end position="383"/>
    </location>
</feature>
<keyword evidence="6" id="KW-0694">RNA-binding</keyword>
<feature type="compositionally biased region" description="Polar residues" evidence="7">
    <location>
        <begin position="359"/>
        <end position="379"/>
    </location>
</feature>
<dbReference type="GO" id="GO:0003723">
    <property type="term" value="F:RNA binding"/>
    <property type="evidence" value="ECO:0007669"/>
    <property type="project" value="UniProtKB-KW"/>
</dbReference>
<comment type="cofactor">
    <cofactor evidence="1 6">
        <name>a divalent metal cation</name>
        <dbReference type="ChEBI" id="CHEBI:60240"/>
    </cofactor>
</comment>
<dbReference type="GO" id="GO:0000956">
    <property type="term" value="P:nuclear-transcribed mRNA catabolic process"/>
    <property type="evidence" value="ECO:0007669"/>
    <property type="project" value="TreeGrafter"/>
</dbReference>
<comment type="catalytic activity">
    <reaction evidence="4">
        <text>a 5'-end triphospho-ribonucleoside in mRNA + H2O = a 5'-end phospho-ribonucleoside in mRNA + diphosphate + H(+)</text>
        <dbReference type="Rhea" id="RHEA:78683"/>
        <dbReference type="Rhea" id="RHEA-COMP:15692"/>
        <dbReference type="Rhea" id="RHEA-COMP:17164"/>
        <dbReference type="ChEBI" id="CHEBI:15377"/>
        <dbReference type="ChEBI" id="CHEBI:15378"/>
        <dbReference type="ChEBI" id="CHEBI:33019"/>
        <dbReference type="ChEBI" id="CHEBI:138282"/>
        <dbReference type="ChEBI" id="CHEBI:167618"/>
    </reaction>
    <physiologicalReaction direction="left-to-right" evidence="4">
        <dbReference type="Rhea" id="RHEA:78684"/>
    </physiologicalReaction>
</comment>
<dbReference type="GO" id="GO:0004518">
    <property type="term" value="F:nuclease activity"/>
    <property type="evidence" value="ECO:0007669"/>
    <property type="project" value="UniProtKB-KW"/>
</dbReference>
<evidence type="ECO:0000313" key="10">
    <source>
        <dbReference type="Proteomes" id="UP000383932"/>
    </source>
</evidence>
<dbReference type="EC" id="3.6.1.-" evidence="6"/>
<dbReference type="GO" id="GO:0034353">
    <property type="term" value="F:mRNA 5'-diphosphatase activity"/>
    <property type="evidence" value="ECO:0007669"/>
    <property type="project" value="TreeGrafter"/>
</dbReference>
<keyword evidence="6" id="KW-0547">Nucleotide-binding</keyword>
<dbReference type="Pfam" id="PF08652">
    <property type="entry name" value="RAI1"/>
    <property type="match status" value="1"/>
</dbReference>
<feature type="compositionally biased region" description="Polar residues" evidence="7">
    <location>
        <begin position="10"/>
        <end position="31"/>
    </location>
</feature>
<evidence type="ECO:0000256" key="5">
    <source>
        <dbReference type="ARBA" id="ARBA00048124"/>
    </source>
</evidence>
<keyword evidence="10" id="KW-1185">Reference proteome</keyword>
<sequence>MSHHKRKNPDNASITRPLKQTKSEQNQIKNPTTQYSLPLATLGSEPSPAFGQPHQLTCFSYTSEREVRFDTSALKYYVPAPLNADLGYRYEHWTKRSEERGRIDSLLRAVEQDQVLIERKKGAFVSWRGVMTKLMIAPLETRDPIDVNLMLLDGCIFAEEHATEAKLAEKENMTPFHRRMTYYGYSFESFSTWGEPLRSREQHTERNRARCWSGDVDTNIQFCSVVKTKIGGERMILGGEVDCCRDEYTGQPNTYVELKTSMVIHSAQDEQRFERKLLKFWAQSFLLGIPQEIVVGFRTKQGRISTLQTLETLSIPRLIRGKPGAWDPKPCLVFAENLLQFIRSTIEADKQHHKENTDDSPVTLATSSEGASTPQGNQGHSEHTKEYRAVWRLEIRPNAENVVLYKLGPDEVEEVRNGEDRVGFLPAWFWESAARE</sequence>
<evidence type="ECO:0000256" key="3">
    <source>
        <dbReference type="ARBA" id="ARBA00044676"/>
    </source>
</evidence>
<feature type="domain" description="RAI1-like" evidence="8">
    <location>
        <begin position="52"/>
        <end position="430"/>
    </location>
</feature>
<dbReference type="OrthoDB" id="5853397at2759"/>
<evidence type="ECO:0000256" key="6">
    <source>
        <dbReference type="RuleBase" id="RU367113"/>
    </source>
</evidence>
<evidence type="ECO:0000256" key="1">
    <source>
        <dbReference type="ARBA" id="ARBA00001968"/>
    </source>
</evidence>
<keyword evidence="6" id="KW-0539">Nucleus</keyword>
<keyword evidence="6" id="KW-0540">Nuclease</keyword>
<dbReference type="AlphaFoldDB" id="A0A5N5QQD4"/>
<dbReference type="GO" id="GO:0005634">
    <property type="term" value="C:nucleus"/>
    <property type="evidence" value="ECO:0007669"/>
    <property type="project" value="UniProtKB-SubCell"/>
</dbReference>
<keyword evidence="6" id="KW-0378">Hydrolase</keyword>
<protein>
    <recommendedName>
        <fullName evidence="6">Decapping nuclease</fullName>
        <ecNumber evidence="6">3.6.1.-</ecNumber>
    </recommendedName>
</protein>
<dbReference type="InterPro" id="IPR013961">
    <property type="entry name" value="RAI1"/>
</dbReference>
<proteinExistence type="inferred from homology"/>
<gene>
    <name evidence="9" type="ORF">CTheo_2576</name>
</gene>
<comment type="similarity">
    <text evidence="2 6">Belongs to the DXO/Dom3Z family.</text>
</comment>
<dbReference type="GO" id="GO:0110155">
    <property type="term" value="P:NAD-cap decapping"/>
    <property type="evidence" value="ECO:0007669"/>
    <property type="project" value="TreeGrafter"/>
</dbReference>
<dbReference type="GO" id="GO:0046872">
    <property type="term" value="F:metal ion binding"/>
    <property type="evidence" value="ECO:0007669"/>
    <property type="project" value="UniProtKB-KW"/>
</dbReference>
<organism evidence="9 10">
    <name type="scientific">Ceratobasidium theobromae</name>
    <dbReference type="NCBI Taxonomy" id="1582974"/>
    <lineage>
        <taxon>Eukaryota</taxon>
        <taxon>Fungi</taxon>
        <taxon>Dikarya</taxon>
        <taxon>Basidiomycota</taxon>
        <taxon>Agaricomycotina</taxon>
        <taxon>Agaricomycetes</taxon>
        <taxon>Cantharellales</taxon>
        <taxon>Ceratobasidiaceae</taxon>
        <taxon>Ceratobasidium</taxon>
    </lineage>
</organism>
<feature type="region of interest" description="Disordered" evidence="7">
    <location>
        <begin position="1"/>
        <end position="31"/>
    </location>
</feature>
<comment type="function">
    <text evidence="6">Decapping enzyme for NAD-capped RNAs: specifically hydrolyzes the nicotinamide adenine dinucleotide (NAD) cap from a subset of RNAs by removing the entire NAD moiety from the 5'-end of an NAD-capped RNA.</text>
</comment>
<evidence type="ECO:0000256" key="2">
    <source>
        <dbReference type="ARBA" id="ARBA00006562"/>
    </source>
</evidence>
<dbReference type="GO" id="GO:0005829">
    <property type="term" value="C:cytosol"/>
    <property type="evidence" value="ECO:0007669"/>
    <property type="project" value="TreeGrafter"/>
</dbReference>
<dbReference type="PANTHER" id="PTHR12395:SF9">
    <property type="entry name" value="DECAPPING AND EXORIBONUCLEASE PROTEIN"/>
    <property type="match status" value="1"/>
</dbReference>
<reference evidence="9 10" key="1">
    <citation type="journal article" date="2019" name="Fungal Biol. Biotechnol.">
        <title>Draft genome sequence of fastidious pathogen Ceratobasidium theobromae, which causes vascular-streak dieback in Theobroma cacao.</title>
        <authorList>
            <person name="Ali S.S."/>
            <person name="Asman A."/>
            <person name="Shao J."/>
            <person name="Firmansyah A.P."/>
            <person name="Susilo A.W."/>
            <person name="Rosmana A."/>
            <person name="McMahon P."/>
            <person name="Junaid M."/>
            <person name="Guest D."/>
            <person name="Kheng T.Y."/>
            <person name="Meinhardt L.W."/>
            <person name="Bailey B.A."/>
        </authorList>
    </citation>
    <scope>NUCLEOTIDE SEQUENCE [LARGE SCALE GENOMIC DNA]</scope>
    <source>
        <strain evidence="9 10">CT2</strain>
    </source>
</reference>
<evidence type="ECO:0000256" key="4">
    <source>
        <dbReference type="ARBA" id="ARBA00044692"/>
    </source>
</evidence>
<name>A0A5N5QQD4_9AGAM</name>
<dbReference type="InterPro" id="IPR039039">
    <property type="entry name" value="RAI1-like_fam"/>
</dbReference>
<dbReference type="GO" id="GO:0000166">
    <property type="term" value="F:nucleotide binding"/>
    <property type="evidence" value="ECO:0007669"/>
    <property type="project" value="UniProtKB-KW"/>
</dbReference>
<accession>A0A5N5QQD4</accession>
<keyword evidence="6" id="KW-0479">Metal-binding</keyword>
<evidence type="ECO:0000256" key="7">
    <source>
        <dbReference type="SAM" id="MobiDB-lite"/>
    </source>
</evidence>
<dbReference type="Proteomes" id="UP000383932">
    <property type="component" value="Unassembled WGS sequence"/>
</dbReference>
<dbReference type="PANTHER" id="PTHR12395">
    <property type="entry name" value="DOM-3 RELATED"/>
    <property type="match status" value="1"/>
</dbReference>